<dbReference type="InterPro" id="IPR015797">
    <property type="entry name" value="NUDIX_hydrolase-like_dom_sf"/>
</dbReference>
<evidence type="ECO:0000256" key="3">
    <source>
        <dbReference type="ARBA" id="ARBA00022723"/>
    </source>
</evidence>
<sequence>MGSTELLTRLEKAVNVRGDERGVSLSTNNAAVVVVLDLSKPSPARCLFIRRRTSEGDPWSGQVAFPGGRWSGCDSSLFDTAVRELWEETGLDAGRDVEVLGCLEDVTPRNAPDMRVRPYVAVLKNRSASVRRGYEVEDVTWIPLTELKRRVVKIYAKRLERELTTLGYVAEPDVVVWGLTAKILNRILDALEPLSIFNNR</sequence>
<keyword evidence="4" id="KW-0378">Hydrolase</keyword>
<dbReference type="EMBL" id="DQVM01000073">
    <property type="protein sequence ID" value="HIQ29667.1"/>
    <property type="molecule type" value="Genomic_DNA"/>
</dbReference>
<dbReference type="GO" id="GO:0046872">
    <property type="term" value="F:metal ion binding"/>
    <property type="evidence" value="ECO:0007669"/>
    <property type="project" value="UniProtKB-KW"/>
</dbReference>
<accession>A0A832ZVK7</accession>
<comment type="cofactor">
    <cofactor evidence="2">
        <name>Mg(2+)</name>
        <dbReference type="ChEBI" id="CHEBI:18420"/>
    </cofactor>
</comment>
<dbReference type="GO" id="GO:0010945">
    <property type="term" value="F:coenzyme A diphosphatase activity"/>
    <property type="evidence" value="ECO:0007669"/>
    <property type="project" value="InterPro"/>
</dbReference>
<protein>
    <submittedName>
        <fullName evidence="8">CoA pyrophosphatase</fullName>
    </submittedName>
</protein>
<evidence type="ECO:0000313" key="9">
    <source>
        <dbReference type="Proteomes" id="UP000608579"/>
    </source>
</evidence>
<feature type="domain" description="Nudix hydrolase" evidence="7">
    <location>
        <begin position="27"/>
        <end position="164"/>
    </location>
</feature>
<keyword evidence="6" id="KW-0464">Manganese</keyword>
<evidence type="ECO:0000259" key="7">
    <source>
        <dbReference type="PROSITE" id="PS51462"/>
    </source>
</evidence>
<dbReference type="AlphaFoldDB" id="A0A832ZVK7"/>
<dbReference type="InterPro" id="IPR045121">
    <property type="entry name" value="CoAse"/>
</dbReference>
<gene>
    <name evidence="8" type="ORF">EYH45_03785</name>
</gene>
<name>A0A832ZVK7_CALS0</name>
<comment type="caution">
    <text evidence="8">The sequence shown here is derived from an EMBL/GenBank/DDBJ whole genome shotgun (WGS) entry which is preliminary data.</text>
</comment>
<keyword evidence="3" id="KW-0479">Metal-binding</keyword>
<dbReference type="PANTHER" id="PTHR12992:SF11">
    <property type="entry name" value="MITOCHONDRIAL COENZYME A DIPHOSPHATASE NUDT8"/>
    <property type="match status" value="1"/>
</dbReference>
<evidence type="ECO:0000256" key="5">
    <source>
        <dbReference type="ARBA" id="ARBA00022842"/>
    </source>
</evidence>
<evidence type="ECO:0000313" key="8">
    <source>
        <dbReference type="EMBL" id="HIQ29667.1"/>
    </source>
</evidence>
<evidence type="ECO:0000256" key="2">
    <source>
        <dbReference type="ARBA" id="ARBA00001946"/>
    </source>
</evidence>
<comment type="cofactor">
    <cofactor evidence="1">
        <name>Mn(2+)</name>
        <dbReference type="ChEBI" id="CHEBI:29035"/>
    </cofactor>
</comment>
<dbReference type="SUPFAM" id="SSF55811">
    <property type="entry name" value="Nudix"/>
    <property type="match status" value="1"/>
</dbReference>
<organism evidence="8 9">
    <name type="scientific">Caldiarchaeum subterraneum</name>
    <dbReference type="NCBI Taxonomy" id="311458"/>
    <lineage>
        <taxon>Archaea</taxon>
        <taxon>Nitrososphaerota</taxon>
        <taxon>Candidatus Caldarchaeales</taxon>
        <taxon>Candidatus Caldarchaeaceae</taxon>
        <taxon>Candidatus Caldarchaeum</taxon>
    </lineage>
</organism>
<evidence type="ECO:0000256" key="1">
    <source>
        <dbReference type="ARBA" id="ARBA00001936"/>
    </source>
</evidence>
<dbReference type="PANTHER" id="PTHR12992">
    <property type="entry name" value="NUDIX HYDROLASE"/>
    <property type="match status" value="1"/>
</dbReference>
<dbReference type="Proteomes" id="UP000608579">
    <property type="component" value="Unassembled WGS sequence"/>
</dbReference>
<dbReference type="InterPro" id="IPR000086">
    <property type="entry name" value="NUDIX_hydrolase_dom"/>
</dbReference>
<evidence type="ECO:0000256" key="6">
    <source>
        <dbReference type="ARBA" id="ARBA00023211"/>
    </source>
</evidence>
<dbReference type="Pfam" id="PF00293">
    <property type="entry name" value="NUDIX"/>
    <property type="match status" value="1"/>
</dbReference>
<dbReference type="Gene3D" id="3.90.79.10">
    <property type="entry name" value="Nucleoside Triphosphate Pyrophosphohydrolase"/>
    <property type="match status" value="1"/>
</dbReference>
<dbReference type="CDD" id="cd03426">
    <property type="entry name" value="NUDIX_CoAse_Nudt7"/>
    <property type="match status" value="1"/>
</dbReference>
<keyword evidence="5" id="KW-0460">Magnesium</keyword>
<reference evidence="8" key="1">
    <citation type="journal article" date="2020" name="ISME J.">
        <title>Gammaproteobacteria mediating utilization of methyl-, sulfur- and petroleum organic compounds in deep ocean hydrothermal plumes.</title>
        <authorList>
            <person name="Zhou Z."/>
            <person name="Liu Y."/>
            <person name="Pan J."/>
            <person name="Cron B.R."/>
            <person name="Toner B.M."/>
            <person name="Anantharaman K."/>
            <person name="Breier J.A."/>
            <person name="Dick G.J."/>
            <person name="Li M."/>
        </authorList>
    </citation>
    <scope>NUCLEOTIDE SEQUENCE</scope>
    <source>
        <strain evidence="8">SZUA-1515</strain>
    </source>
</reference>
<dbReference type="PROSITE" id="PS51462">
    <property type="entry name" value="NUDIX"/>
    <property type="match status" value="1"/>
</dbReference>
<proteinExistence type="predicted"/>
<evidence type="ECO:0000256" key="4">
    <source>
        <dbReference type="ARBA" id="ARBA00022801"/>
    </source>
</evidence>